<keyword evidence="2" id="KW-1185">Reference proteome</keyword>
<dbReference type="EMBL" id="JAHUTJ010041034">
    <property type="protein sequence ID" value="MED6279486.1"/>
    <property type="molecule type" value="Genomic_DNA"/>
</dbReference>
<evidence type="ECO:0000313" key="1">
    <source>
        <dbReference type="EMBL" id="MED6279486.1"/>
    </source>
</evidence>
<dbReference type="Proteomes" id="UP001352852">
    <property type="component" value="Unassembled WGS sequence"/>
</dbReference>
<sequence length="122" mass="13521">MPSFTMLGLFKVFNGSCASICLLCLYIPPMYSVKSGSAPAEWYVNSTWPGPLNQPPFILKPKPPNNVPLCRSGHKKKEKTSSRVINVSIPTPFFLPRCSLYPSLLALMFLPFCERHTGGPDC</sequence>
<proteinExistence type="predicted"/>
<accession>A0ABU7DWR0</accession>
<organism evidence="1 2">
    <name type="scientific">Characodon lateralis</name>
    <dbReference type="NCBI Taxonomy" id="208331"/>
    <lineage>
        <taxon>Eukaryota</taxon>
        <taxon>Metazoa</taxon>
        <taxon>Chordata</taxon>
        <taxon>Craniata</taxon>
        <taxon>Vertebrata</taxon>
        <taxon>Euteleostomi</taxon>
        <taxon>Actinopterygii</taxon>
        <taxon>Neopterygii</taxon>
        <taxon>Teleostei</taxon>
        <taxon>Neoteleostei</taxon>
        <taxon>Acanthomorphata</taxon>
        <taxon>Ovalentaria</taxon>
        <taxon>Atherinomorphae</taxon>
        <taxon>Cyprinodontiformes</taxon>
        <taxon>Goodeidae</taxon>
        <taxon>Characodon</taxon>
    </lineage>
</organism>
<reference evidence="1 2" key="1">
    <citation type="submission" date="2021-06" db="EMBL/GenBank/DDBJ databases">
        <authorList>
            <person name="Palmer J.M."/>
        </authorList>
    </citation>
    <scope>NUCLEOTIDE SEQUENCE [LARGE SCALE GENOMIC DNA]</scope>
    <source>
        <strain evidence="1 2">CL_MEX2019</strain>
        <tissue evidence="1">Muscle</tissue>
    </source>
</reference>
<name>A0ABU7DWR0_9TELE</name>
<protein>
    <recommendedName>
        <fullName evidence="3">Secreted protein</fullName>
    </recommendedName>
</protein>
<evidence type="ECO:0000313" key="2">
    <source>
        <dbReference type="Proteomes" id="UP001352852"/>
    </source>
</evidence>
<evidence type="ECO:0008006" key="3">
    <source>
        <dbReference type="Google" id="ProtNLM"/>
    </source>
</evidence>
<comment type="caution">
    <text evidence="1">The sequence shown here is derived from an EMBL/GenBank/DDBJ whole genome shotgun (WGS) entry which is preliminary data.</text>
</comment>
<gene>
    <name evidence="1" type="ORF">CHARACLAT_001313</name>
</gene>